<proteinExistence type="predicted"/>
<dbReference type="Pfam" id="PF13349">
    <property type="entry name" value="DUF4097"/>
    <property type="match status" value="1"/>
</dbReference>
<keyword evidence="3" id="KW-1185">Reference proteome</keyword>
<dbReference type="KEGG" id="ska:CP970_12545"/>
<dbReference type="EMBL" id="CP023699">
    <property type="protein sequence ID" value="QEU91600.1"/>
    <property type="molecule type" value="Genomic_DNA"/>
</dbReference>
<dbReference type="AlphaFoldDB" id="A0A5J6G763"/>
<sequence length="280" mass="28593">MPTFDTPKPISASVEFYVGTLRIVAEDRADTVVDVRPTEASSDLDVKAAGRVRVEFANGKLLVKGPKEHSLFSRTSPSVDVEILLPAGSELRAATAMAGLAAHGSLGDCSYKTGAGDIQVEQAGALDLNTGYGEVSVGRATGSVEVSTSSGEVRVGEIAGTAGIKNSNGPTKIGEVAGDLTVRASNGSVTVDHAGADVTIKTANGPVTVGELVRGSAVLESAAGKIEIGVREGTATWLDVRTKAGTVRQSLEESGAPGESTDALKVRARTSLGDIVIHRA</sequence>
<feature type="domain" description="DUF4097" evidence="1">
    <location>
        <begin position="56"/>
        <end position="209"/>
    </location>
</feature>
<evidence type="ECO:0000313" key="2">
    <source>
        <dbReference type="EMBL" id="QEU91600.1"/>
    </source>
</evidence>
<accession>A0A5J6G763</accession>
<dbReference type="RefSeq" id="WP_150493290.1">
    <property type="nucleotide sequence ID" value="NZ_CP023699.1"/>
</dbReference>
<evidence type="ECO:0000259" key="1">
    <source>
        <dbReference type="Pfam" id="PF13349"/>
    </source>
</evidence>
<evidence type="ECO:0000313" key="3">
    <source>
        <dbReference type="Proteomes" id="UP000325529"/>
    </source>
</evidence>
<name>A0A5J6G763_STRKN</name>
<protein>
    <recommendedName>
        <fullName evidence="1">DUF4097 domain-containing protein</fullName>
    </recommendedName>
</protein>
<organism evidence="2 3">
    <name type="scientific">Streptomyces kanamyceticus</name>
    <dbReference type="NCBI Taxonomy" id="1967"/>
    <lineage>
        <taxon>Bacteria</taxon>
        <taxon>Bacillati</taxon>
        <taxon>Actinomycetota</taxon>
        <taxon>Actinomycetes</taxon>
        <taxon>Kitasatosporales</taxon>
        <taxon>Streptomycetaceae</taxon>
        <taxon>Streptomyces</taxon>
    </lineage>
</organism>
<dbReference type="InterPro" id="IPR025164">
    <property type="entry name" value="Toastrack_DUF4097"/>
</dbReference>
<gene>
    <name evidence="2" type="ORF">CP970_12545</name>
</gene>
<reference evidence="2 3" key="1">
    <citation type="submission" date="2017-09" db="EMBL/GenBank/DDBJ databases">
        <authorList>
            <person name="Lee N."/>
            <person name="Cho B.-K."/>
        </authorList>
    </citation>
    <scope>NUCLEOTIDE SEQUENCE [LARGE SCALE GENOMIC DNA]</scope>
    <source>
        <strain evidence="2 3">ATCC 12853</strain>
    </source>
</reference>
<dbReference type="Proteomes" id="UP000325529">
    <property type="component" value="Chromosome"/>
</dbReference>